<organism evidence="5 6">
    <name type="scientific">Paenibacillus oceani</name>
    <dbReference type="NCBI Taxonomy" id="2772510"/>
    <lineage>
        <taxon>Bacteria</taxon>
        <taxon>Bacillati</taxon>
        <taxon>Bacillota</taxon>
        <taxon>Bacilli</taxon>
        <taxon>Bacillales</taxon>
        <taxon>Paenibacillaceae</taxon>
        <taxon>Paenibacillus</taxon>
    </lineage>
</organism>
<keyword evidence="1" id="KW-0805">Transcription regulation</keyword>
<gene>
    <name evidence="5" type="ORF">IDH45_17655</name>
</gene>
<dbReference type="InterPro" id="IPR001034">
    <property type="entry name" value="DeoR_HTH"/>
</dbReference>
<dbReference type="PANTHER" id="PTHR34580">
    <property type="match status" value="1"/>
</dbReference>
<accession>A0A927C9D4</accession>
<dbReference type="PROSITE" id="PS51000">
    <property type="entry name" value="HTH_DEOR_2"/>
    <property type="match status" value="1"/>
</dbReference>
<dbReference type="PANTHER" id="PTHR34580:SF1">
    <property type="entry name" value="PROTEIN PAFC"/>
    <property type="match status" value="1"/>
</dbReference>
<dbReference type="SUPFAM" id="SSF46785">
    <property type="entry name" value="Winged helix' DNA-binding domain"/>
    <property type="match status" value="1"/>
</dbReference>
<dbReference type="PROSITE" id="PS52050">
    <property type="entry name" value="WYL"/>
    <property type="match status" value="1"/>
</dbReference>
<dbReference type="Proteomes" id="UP000639396">
    <property type="component" value="Unassembled WGS sequence"/>
</dbReference>
<dbReference type="RefSeq" id="WP_190929443.1">
    <property type="nucleotide sequence ID" value="NZ_JACXJA010000022.1"/>
</dbReference>
<dbReference type="PIRSF" id="PIRSF016838">
    <property type="entry name" value="PafC"/>
    <property type="match status" value="1"/>
</dbReference>
<dbReference type="InterPro" id="IPR028349">
    <property type="entry name" value="PafC-like"/>
</dbReference>
<keyword evidence="6" id="KW-1185">Reference proteome</keyword>
<sequence length="319" mass="35370">MRADRLLSIMLLLQTYGRITTAELADRLEVSERTIHRDMEALGSAGVPVMAMRGTGGGWQLMNEYKTNLTGLHEEEIASLFVGAPERVLHDLGLRRASEGALIKLLAALPSVGRRTAEFVRERIHIDAAGWHDSGESVEPLPLLQEAVLRERQVKLSYDKGKAGVSERVVDPLGLVIKGTVWYLVAGVQGEPRTYRIARIVQCEMLDEASARPPGFQLASYWEASTEQFVTTLPRFEAAFRIDAAYTHLTMYWKYSKVLEQGTAGEDGRVPCRMRFQSEEEACRFALSLGPHGELAEPAELRTKVAEMARGAAALYGEP</sequence>
<dbReference type="InterPro" id="IPR036390">
    <property type="entry name" value="WH_DNA-bd_sf"/>
</dbReference>
<dbReference type="Gene3D" id="1.10.10.10">
    <property type="entry name" value="Winged helix-like DNA-binding domain superfamily/Winged helix DNA-binding domain"/>
    <property type="match status" value="1"/>
</dbReference>
<dbReference type="Pfam" id="PF13280">
    <property type="entry name" value="WYL"/>
    <property type="match status" value="1"/>
</dbReference>
<dbReference type="GO" id="GO:0003677">
    <property type="term" value="F:DNA binding"/>
    <property type="evidence" value="ECO:0007669"/>
    <property type="project" value="UniProtKB-KW"/>
</dbReference>
<feature type="domain" description="HTH deoR-type" evidence="4">
    <location>
        <begin position="2"/>
        <end position="60"/>
    </location>
</feature>
<dbReference type="EMBL" id="JACXJA010000022">
    <property type="protein sequence ID" value="MBD2863818.1"/>
    <property type="molecule type" value="Genomic_DNA"/>
</dbReference>
<dbReference type="InterPro" id="IPR013196">
    <property type="entry name" value="HTH_11"/>
</dbReference>
<dbReference type="AlphaFoldDB" id="A0A927C9D4"/>
<name>A0A927C9D4_9BACL</name>
<evidence type="ECO:0000256" key="3">
    <source>
        <dbReference type="ARBA" id="ARBA00023163"/>
    </source>
</evidence>
<dbReference type="InterPro" id="IPR051534">
    <property type="entry name" value="CBASS_pafABC_assoc_protein"/>
</dbReference>
<comment type="caution">
    <text evidence="5">The sequence shown here is derived from an EMBL/GenBank/DDBJ whole genome shotgun (WGS) entry which is preliminary data.</text>
</comment>
<evidence type="ECO:0000313" key="6">
    <source>
        <dbReference type="Proteomes" id="UP000639396"/>
    </source>
</evidence>
<evidence type="ECO:0000256" key="2">
    <source>
        <dbReference type="ARBA" id="ARBA00023125"/>
    </source>
</evidence>
<keyword evidence="2" id="KW-0238">DNA-binding</keyword>
<dbReference type="Pfam" id="PF08279">
    <property type="entry name" value="HTH_11"/>
    <property type="match status" value="1"/>
</dbReference>
<evidence type="ECO:0000256" key="1">
    <source>
        <dbReference type="ARBA" id="ARBA00023015"/>
    </source>
</evidence>
<dbReference type="InterPro" id="IPR057727">
    <property type="entry name" value="WCX_dom"/>
</dbReference>
<protein>
    <submittedName>
        <fullName evidence="5">YafY family transcriptional regulator</fullName>
    </submittedName>
</protein>
<dbReference type="GO" id="GO:0003700">
    <property type="term" value="F:DNA-binding transcription factor activity"/>
    <property type="evidence" value="ECO:0007669"/>
    <property type="project" value="InterPro"/>
</dbReference>
<reference evidence="5" key="1">
    <citation type="submission" date="2020-09" db="EMBL/GenBank/DDBJ databases">
        <title>A novel bacterium of genus Paenibacillus, isolated from South China Sea.</title>
        <authorList>
            <person name="Huang H."/>
            <person name="Mo K."/>
            <person name="Hu Y."/>
        </authorList>
    </citation>
    <scope>NUCLEOTIDE SEQUENCE</scope>
    <source>
        <strain evidence="5">IB182363</strain>
    </source>
</reference>
<evidence type="ECO:0000313" key="5">
    <source>
        <dbReference type="EMBL" id="MBD2863818.1"/>
    </source>
</evidence>
<dbReference type="InterPro" id="IPR036388">
    <property type="entry name" value="WH-like_DNA-bd_sf"/>
</dbReference>
<dbReference type="PROSITE" id="PS00894">
    <property type="entry name" value="HTH_DEOR_1"/>
    <property type="match status" value="1"/>
</dbReference>
<dbReference type="InterPro" id="IPR018356">
    <property type="entry name" value="Tscrpt_reg_HTH_DeoR_CS"/>
</dbReference>
<proteinExistence type="predicted"/>
<dbReference type="Pfam" id="PF25583">
    <property type="entry name" value="WCX"/>
    <property type="match status" value="1"/>
</dbReference>
<keyword evidence="3" id="KW-0804">Transcription</keyword>
<evidence type="ECO:0000259" key="4">
    <source>
        <dbReference type="PROSITE" id="PS51000"/>
    </source>
</evidence>
<dbReference type="InterPro" id="IPR026881">
    <property type="entry name" value="WYL_dom"/>
</dbReference>